<feature type="transmembrane region" description="Helical" evidence="1">
    <location>
        <begin position="125"/>
        <end position="143"/>
    </location>
</feature>
<keyword evidence="1" id="KW-0472">Membrane</keyword>
<sequence length="461" mass="52540">MSSLLIPISLFVRTFTYAVPVTTAGLPFVLYLLFVGVGLYRNDLSATLVDPLITKKGLFFVLLALASQCVAMFLSFRRFGTSTQNAGLIHGILDIFLVAVSIVLAWFVVKVLILTDQDILRFMRGLIVGLFVYSLLVLLPQIIATVGPYMHDWVNFVAGLFEKHWYQRDWYDLGSYAVTMHRVNGFEAEAGYLAALIGCVFLPPIIAALVNHYDFFTNSQHHHRWIYIGFMIWLFIVLALARTSTGFLVIGLALIALFWKSDTGHKVFYYLLAIVVSVLIILAFENVDAFQTLLNQYIFQKGGTDNRLGGTIGLLITFLHHPVIGVGNNWTGNYLMEFVPRATRNNPEYLFVYMKQQYPVLSNWGAWLAQYGLIIVGPILYYIWKRVRLGIKLKPQLRASTMPNKAMYLTLIDAFEIFLWMYLLLSVLVFSWNDYYMTISFFFYVAVITMANTAVQKEQSV</sequence>
<reference evidence="2 3" key="1">
    <citation type="submission" date="2022-03" db="EMBL/GenBank/DDBJ databases">
        <title>Draft genome sequence of Furfurilactobacillus curtus JCM 31185.</title>
        <authorList>
            <person name="Suzuki S."/>
            <person name="Endo A."/>
            <person name="Kajikawa A."/>
        </authorList>
    </citation>
    <scope>NUCLEOTIDE SEQUENCE [LARGE SCALE GENOMIC DNA]</scope>
    <source>
        <strain evidence="2 3">JCM 31185</strain>
    </source>
</reference>
<feature type="transmembrane region" description="Helical" evidence="1">
    <location>
        <begin position="190"/>
        <end position="213"/>
    </location>
</feature>
<dbReference type="EMBL" id="BQXO01000004">
    <property type="protein sequence ID" value="GKT06169.1"/>
    <property type="molecule type" value="Genomic_DNA"/>
</dbReference>
<gene>
    <name evidence="2" type="ORF">JCM31185_14560</name>
</gene>
<feature type="transmembrane region" description="Helical" evidence="1">
    <location>
        <begin position="88"/>
        <end position="113"/>
    </location>
</feature>
<feature type="transmembrane region" description="Helical" evidence="1">
    <location>
        <begin position="364"/>
        <end position="384"/>
    </location>
</feature>
<feature type="transmembrane region" description="Helical" evidence="1">
    <location>
        <begin position="225"/>
        <end position="255"/>
    </location>
</feature>
<feature type="transmembrane region" description="Helical" evidence="1">
    <location>
        <begin position="58"/>
        <end position="76"/>
    </location>
</feature>
<comment type="caution">
    <text evidence="2">The sequence shown here is derived from an EMBL/GenBank/DDBJ whole genome shotgun (WGS) entry which is preliminary data.</text>
</comment>
<dbReference type="Proteomes" id="UP001628078">
    <property type="component" value="Unassembled WGS sequence"/>
</dbReference>
<evidence type="ECO:0000256" key="1">
    <source>
        <dbReference type="SAM" id="Phobius"/>
    </source>
</evidence>
<feature type="transmembrane region" description="Helical" evidence="1">
    <location>
        <begin position="405"/>
        <end position="429"/>
    </location>
</feature>
<evidence type="ECO:0000313" key="3">
    <source>
        <dbReference type="Proteomes" id="UP001628078"/>
    </source>
</evidence>
<protein>
    <recommendedName>
        <fullName evidence="4">O-antigen polymerase</fullName>
    </recommendedName>
</protein>
<keyword evidence="1" id="KW-1133">Transmembrane helix</keyword>
<name>A0ABQ5JRA2_9LACO</name>
<dbReference type="RefSeq" id="WP_407884086.1">
    <property type="nucleotide sequence ID" value="NZ_BQXO01000004.1"/>
</dbReference>
<organism evidence="2 3">
    <name type="scientific">Furfurilactobacillus curtus</name>
    <dbReference type="NCBI Taxonomy" id="1746200"/>
    <lineage>
        <taxon>Bacteria</taxon>
        <taxon>Bacillati</taxon>
        <taxon>Bacillota</taxon>
        <taxon>Bacilli</taxon>
        <taxon>Lactobacillales</taxon>
        <taxon>Lactobacillaceae</taxon>
        <taxon>Furfurilactobacillus</taxon>
    </lineage>
</organism>
<feature type="transmembrane region" description="Helical" evidence="1">
    <location>
        <begin position="267"/>
        <end position="287"/>
    </location>
</feature>
<keyword evidence="1" id="KW-0812">Transmembrane</keyword>
<keyword evidence="3" id="KW-1185">Reference proteome</keyword>
<evidence type="ECO:0000313" key="2">
    <source>
        <dbReference type="EMBL" id="GKT06169.1"/>
    </source>
</evidence>
<feature type="transmembrane region" description="Helical" evidence="1">
    <location>
        <begin position="308"/>
        <end position="327"/>
    </location>
</feature>
<evidence type="ECO:0008006" key="4">
    <source>
        <dbReference type="Google" id="ProtNLM"/>
    </source>
</evidence>
<accession>A0ABQ5JRA2</accession>
<proteinExistence type="predicted"/>
<feature type="transmembrane region" description="Helical" evidence="1">
    <location>
        <begin position="435"/>
        <end position="455"/>
    </location>
</feature>